<dbReference type="GO" id="GO:0030170">
    <property type="term" value="F:pyridoxal phosphate binding"/>
    <property type="evidence" value="ECO:0007669"/>
    <property type="project" value="InterPro"/>
</dbReference>
<dbReference type="CDD" id="cd00609">
    <property type="entry name" value="AAT_like"/>
    <property type="match status" value="1"/>
</dbReference>
<dbReference type="GO" id="GO:1901605">
    <property type="term" value="P:alpha-amino acid metabolic process"/>
    <property type="evidence" value="ECO:0007669"/>
    <property type="project" value="TreeGrafter"/>
</dbReference>
<accession>A0A3S3ST09</accession>
<dbReference type="InterPro" id="IPR015422">
    <property type="entry name" value="PyrdxlP-dep_Trfase_small"/>
</dbReference>
<dbReference type="Pfam" id="PF00155">
    <property type="entry name" value="Aminotran_1_2"/>
    <property type="match status" value="1"/>
</dbReference>
<organism evidence="8 9">
    <name type="scientific">Methanosuratincola subterraneus</name>
    <dbReference type="NCBI Taxonomy" id="2593994"/>
    <lineage>
        <taxon>Archaea</taxon>
        <taxon>Thermoproteota</taxon>
        <taxon>Methanosuratincolia</taxon>
        <taxon>Candidatus Methanomethylicales</taxon>
        <taxon>Candidatus Methanomethylicaceae</taxon>
        <taxon>Candidatus Methanosuratincola (ex Vanwonterghem et al. 2016)</taxon>
    </lineage>
</organism>
<dbReference type="GO" id="GO:0008483">
    <property type="term" value="F:transaminase activity"/>
    <property type="evidence" value="ECO:0007669"/>
    <property type="project" value="UniProtKB-KW"/>
</dbReference>
<comment type="caution">
    <text evidence="8">The sequence shown here is derived from an EMBL/GenBank/DDBJ whole genome shotgun (WGS) entry which is preliminary data.</text>
</comment>
<name>A0A3S3ST09_METS7</name>
<dbReference type="PANTHER" id="PTHR42790">
    <property type="entry name" value="AMINOTRANSFERASE"/>
    <property type="match status" value="1"/>
</dbReference>
<evidence type="ECO:0000256" key="2">
    <source>
        <dbReference type="ARBA" id="ARBA00007441"/>
    </source>
</evidence>
<dbReference type="FunFam" id="3.40.640.10:FF:000053">
    <property type="entry name" value="Aminotransferase, class I"/>
    <property type="match status" value="1"/>
</dbReference>
<evidence type="ECO:0000256" key="4">
    <source>
        <dbReference type="ARBA" id="ARBA00022576"/>
    </source>
</evidence>
<keyword evidence="6" id="KW-0663">Pyridoxal phosphate</keyword>
<dbReference type="EMBL" id="RXGA01000001">
    <property type="protein sequence ID" value="RWX74136.1"/>
    <property type="molecule type" value="Genomic_DNA"/>
</dbReference>
<evidence type="ECO:0000313" key="9">
    <source>
        <dbReference type="Proteomes" id="UP000288215"/>
    </source>
</evidence>
<proteinExistence type="inferred from homology"/>
<evidence type="ECO:0000256" key="5">
    <source>
        <dbReference type="ARBA" id="ARBA00022679"/>
    </source>
</evidence>
<evidence type="ECO:0000256" key="3">
    <source>
        <dbReference type="ARBA" id="ARBA00011738"/>
    </source>
</evidence>
<feature type="domain" description="Aminotransferase class I/classII large" evidence="7">
    <location>
        <begin position="45"/>
        <end position="389"/>
    </location>
</feature>
<dbReference type="Gene3D" id="3.90.1150.10">
    <property type="entry name" value="Aspartate Aminotransferase, domain 1"/>
    <property type="match status" value="1"/>
</dbReference>
<keyword evidence="5 8" id="KW-0808">Transferase</keyword>
<dbReference type="Gene3D" id="3.40.640.10">
    <property type="entry name" value="Type I PLP-dependent aspartate aminotransferase-like (Major domain)"/>
    <property type="match status" value="1"/>
</dbReference>
<dbReference type="InterPro" id="IPR004839">
    <property type="entry name" value="Aminotransferase_I/II_large"/>
</dbReference>
<dbReference type="PANTHER" id="PTHR42790:SF19">
    <property type="entry name" value="KYNURENINE_ALPHA-AMINOADIPATE AMINOTRANSFERASE, MITOCHONDRIAL"/>
    <property type="match status" value="1"/>
</dbReference>
<protein>
    <submittedName>
        <fullName evidence="8">Transcriptional regulator, GntR family domain / Aspartate aminotransferase</fullName>
    </submittedName>
</protein>
<comment type="similarity">
    <text evidence="2">Belongs to the class-I pyridoxal-phosphate-dependent aminotransferase family.</text>
</comment>
<evidence type="ECO:0000259" key="7">
    <source>
        <dbReference type="Pfam" id="PF00155"/>
    </source>
</evidence>
<comment type="cofactor">
    <cofactor evidence="1">
        <name>pyridoxal 5'-phosphate</name>
        <dbReference type="ChEBI" id="CHEBI:597326"/>
    </cofactor>
</comment>
<dbReference type="AlphaFoldDB" id="A0A3S3ST09"/>
<dbReference type="InterPro" id="IPR015424">
    <property type="entry name" value="PyrdxlP-dep_Trfase"/>
</dbReference>
<dbReference type="InterPro" id="IPR015421">
    <property type="entry name" value="PyrdxlP-dep_Trfase_major"/>
</dbReference>
<gene>
    <name evidence="8" type="ORF">Metus_0161</name>
</gene>
<evidence type="ECO:0000256" key="6">
    <source>
        <dbReference type="ARBA" id="ARBA00022898"/>
    </source>
</evidence>
<reference evidence="8 9" key="1">
    <citation type="submission" date="2018-12" db="EMBL/GenBank/DDBJ databases">
        <title>The complete genome of the methanogenic archaea of the candidate phylum Verstraetearchaeota, obtained from the metagenome of underground thermal water.</title>
        <authorList>
            <person name="Kadnikov V.V."/>
            <person name="Mardanov A.V."/>
            <person name="Beletsky A.V."/>
            <person name="Karnachuk O.V."/>
            <person name="Ravin N.V."/>
        </authorList>
    </citation>
    <scope>NUCLEOTIDE SEQUENCE [LARGE SCALE GENOMIC DNA]</scope>
    <source>
        <strain evidence="8">Ch88</strain>
    </source>
</reference>
<dbReference type="Proteomes" id="UP000288215">
    <property type="component" value="Unassembled WGS sequence"/>
</dbReference>
<evidence type="ECO:0000313" key="8">
    <source>
        <dbReference type="EMBL" id="RWX74136.1"/>
    </source>
</evidence>
<evidence type="ECO:0000256" key="1">
    <source>
        <dbReference type="ARBA" id="ARBA00001933"/>
    </source>
</evidence>
<keyword evidence="4 8" id="KW-0032">Aminotransferase</keyword>
<sequence>MSTKDLLSRVAKEAKASDIREILKVIKSGGIISFAGGMPDPALFPVEEIRQITADVLKERASVALQYETTEGYSGLREALLKFMRSEGMRVSSVDEILVTTGSQQALDLFGRAFLDPGDTIILEEPTYLAAMSAFMVHSPHIMLAPMDSNGLNSAALRKALKERKSGSKIKFLYTVPTCQNPSGLTTTEERRKELVELAYEYDFVIIEDDPYSYLSDGKNPPFIKALDDERVIYTSTFSKILAPGLRLGWVAAPEELTSKFAILKQSLDLCTNTLSQHIACEFMVRGLLQGYIEKLKPAYRRKREAMLKALAENMPEGAEWTRPTGGMFIWATLPPEYDTTKMLPQAVSNGVAYVPGGSFHPSGGGRNTLRINYSYPTIEQIWEGARRLGNTIKSYRSGA</sequence>
<comment type="subunit">
    <text evidence="3">Homodimer.</text>
</comment>
<dbReference type="SUPFAM" id="SSF53383">
    <property type="entry name" value="PLP-dependent transferases"/>
    <property type="match status" value="1"/>
</dbReference>
<dbReference type="InterPro" id="IPR050859">
    <property type="entry name" value="Class-I_PLP-dep_aminotransf"/>
</dbReference>